<sequence>MTKKKVLGVSGGQSITQSDIERMADEAERGYGDAQLRHAGPRRPALGDGPARAVQARLDPQLHAALEQRAKADHKTPSEIVRAALHEYLSA</sequence>
<reference evidence="3" key="1">
    <citation type="submission" date="2020-05" db="EMBL/GenBank/DDBJ databases">
        <authorList>
            <person name="Chiriac C."/>
            <person name="Salcher M."/>
            <person name="Ghai R."/>
            <person name="Kavagutti S V."/>
        </authorList>
    </citation>
    <scope>NUCLEOTIDE SEQUENCE</scope>
</reference>
<name>A0A6J7N0U5_9ZZZZ</name>
<feature type="domain" description="Ribbon-helix-helix protein CopG" evidence="2">
    <location>
        <begin position="53"/>
        <end position="89"/>
    </location>
</feature>
<dbReference type="InterPro" id="IPR010985">
    <property type="entry name" value="Ribbon_hlx_hlx"/>
</dbReference>
<dbReference type="InterPro" id="IPR002145">
    <property type="entry name" value="CopG"/>
</dbReference>
<evidence type="ECO:0000313" key="3">
    <source>
        <dbReference type="EMBL" id="CAB4986911.1"/>
    </source>
</evidence>
<protein>
    <submittedName>
        <fullName evidence="3">Unannotated protein</fullName>
    </submittedName>
</protein>
<feature type="region of interest" description="Disordered" evidence="1">
    <location>
        <begin position="1"/>
        <end position="52"/>
    </location>
</feature>
<organism evidence="3">
    <name type="scientific">freshwater metagenome</name>
    <dbReference type="NCBI Taxonomy" id="449393"/>
    <lineage>
        <taxon>unclassified sequences</taxon>
        <taxon>metagenomes</taxon>
        <taxon>ecological metagenomes</taxon>
    </lineage>
</organism>
<proteinExistence type="predicted"/>
<feature type="compositionally biased region" description="Basic and acidic residues" evidence="1">
    <location>
        <begin position="19"/>
        <end position="31"/>
    </location>
</feature>
<gene>
    <name evidence="3" type="ORF">UFOPK3957_00782</name>
</gene>
<dbReference type="AlphaFoldDB" id="A0A6J7N0U5"/>
<evidence type="ECO:0000259" key="2">
    <source>
        <dbReference type="Pfam" id="PF01402"/>
    </source>
</evidence>
<dbReference type="Pfam" id="PF01402">
    <property type="entry name" value="RHH_1"/>
    <property type="match status" value="1"/>
</dbReference>
<dbReference type="GO" id="GO:0006355">
    <property type="term" value="P:regulation of DNA-templated transcription"/>
    <property type="evidence" value="ECO:0007669"/>
    <property type="project" value="InterPro"/>
</dbReference>
<dbReference type="EMBL" id="CAFBOM010000114">
    <property type="protein sequence ID" value="CAB4986911.1"/>
    <property type="molecule type" value="Genomic_DNA"/>
</dbReference>
<dbReference type="SUPFAM" id="SSF47598">
    <property type="entry name" value="Ribbon-helix-helix"/>
    <property type="match status" value="1"/>
</dbReference>
<accession>A0A6J7N0U5</accession>
<evidence type="ECO:0000256" key="1">
    <source>
        <dbReference type="SAM" id="MobiDB-lite"/>
    </source>
</evidence>